<keyword evidence="1" id="KW-0812">Transmembrane</keyword>
<proteinExistence type="predicted"/>
<dbReference type="Proteomes" id="UP000215902">
    <property type="component" value="Unassembled WGS sequence"/>
</dbReference>
<feature type="transmembrane region" description="Helical" evidence="1">
    <location>
        <begin position="231"/>
        <end position="257"/>
    </location>
</feature>
<comment type="caution">
    <text evidence="2">The sequence shown here is derived from an EMBL/GenBank/DDBJ whole genome shotgun (WGS) entry which is preliminary data.</text>
</comment>
<dbReference type="AlphaFoldDB" id="A0A267EKC2"/>
<keyword evidence="1" id="KW-0472">Membrane</keyword>
<accession>A0A267EKC2</accession>
<name>A0A267EKC2_9PLAT</name>
<gene>
    <name evidence="2" type="ORF">BOX15_Mlig019766g3</name>
</gene>
<dbReference type="InterPro" id="IPR027417">
    <property type="entry name" value="P-loop_NTPase"/>
</dbReference>
<evidence type="ECO:0008006" key="4">
    <source>
        <dbReference type="Google" id="ProtNLM"/>
    </source>
</evidence>
<dbReference type="InterPro" id="IPR040632">
    <property type="entry name" value="Sulfotransfer_4"/>
</dbReference>
<reference evidence="2 3" key="1">
    <citation type="submission" date="2017-06" db="EMBL/GenBank/DDBJ databases">
        <title>A platform for efficient transgenesis in Macrostomum lignano, a flatworm model organism for stem cell research.</title>
        <authorList>
            <person name="Berezikov E."/>
        </authorList>
    </citation>
    <scope>NUCLEOTIDE SEQUENCE [LARGE SCALE GENOMIC DNA]</scope>
    <source>
        <strain evidence="2">DV1</strain>
        <tissue evidence="2">Whole organism</tissue>
    </source>
</reference>
<dbReference type="Gene3D" id="3.40.50.300">
    <property type="entry name" value="P-loop containing nucleotide triphosphate hydrolases"/>
    <property type="match status" value="1"/>
</dbReference>
<dbReference type="Pfam" id="PF17784">
    <property type="entry name" value="Sulfotransfer_4"/>
    <property type="match status" value="1"/>
</dbReference>
<dbReference type="PANTHER" id="PTHR36978">
    <property type="entry name" value="P-LOOP CONTAINING NUCLEOTIDE TRIPHOSPHATE HYDROLASE"/>
    <property type="match status" value="1"/>
</dbReference>
<evidence type="ECO:0000313" key="3">
    <source>
        <dbReference type="Proteomes" id="UP000215902"/>
    </source>
</evidence>
<evidence type="ECO:0000256" key="1">
    <source>
        <dbReference type="SAM" id="Phobius"/>
    </source>
</evidence>
<dbReference type="SUPFAM" id="SSF52540">
    <property type="entry name" value="P-loop containing nucleoside triphosphate hydrolases"/>
    <property type="match status" value="1"/>
</dbReference>
<organism evidence="2 3">
    <name type="scientific">Macrostomum lignano</name>
    <dbReference type="NCBI Taxonomy" id="282301"/>
    <lineage>
        <taxon>Eukaryota</taxon>
        <taxon>Metazoa</taxon>
        <taxon>Spiralia</taxon>
        <taxon>Lophotrochozoa</taxon>
        <taxon>Platyhelminthes</taxon>
        <taxon>Rhabditophora</taxon>
        <taxon>Macrostomorpha</taxon>
        <taxon>Macrostomida</taxon>
        <taxon>Macrostomidae</taxon>
        <taxon>Macrostomum</taxon>
    </lineage>
</organism>
<dbReference type="EMBL" id="NIVC01001984">
    <property type="protein sequence ID" value="PAA61963.1"/>
    <property type="molecule type" value="Genomic_DNA"/>
</dbReference>
<dbReference type="STRING" id="282301.A0A267EKC2"/>
<keyword evidence="1" id="KW-1133">Transmembrane helix</keyword>
<dbReference type="OrthoDB" id="272681at2759"/>
<sequence>QIQFCTKYQTKMPQKTHSLVVIGAGAPRTGTVSQKVALELLLGQPCYHMGEALGLHNSRRHIPMWIQAVESGLSKSLADEILGNYSACVDYPTASFYKELMQHYPNAKVILSVRDTNSWVESMQSSILKAMHTMERFPRPLKWLLGIGQADKMIDAVFRREFGDNYNLADSEFMARQFEERNDSIRRVVPSERLLEFRVSDGWAPLCQFLNLPVPDKPFPRLNDRKQVERALNIMTAITYVSDALATASCIGLAVWIGRRFLN</sequence>
<evidence type="ECO:0000313" key="2">
    <source>
        <dbReference type="EMBL" id="PAA61963.1"/>
    </source>
</evidence>
<dbReference type="PANTHER" id="PTHR36978:SF4">
    <property type="entry name" value="P-LOOP CONTAINING NUCLEOSIDE TRIPHOSPHATE HYDROLASE PROTEIN"/>
    <property type="match status" value="1"/>
</dbReference>
<feature type="non-terminal residue" evidence="2">
    <location>
        <position position="1"/>
    </location>
</feature>
<keyword evidence="3" id="KW-1185">Reference proteome</keyword>
<protein>
    <recommendedName>
        <fullName evidence="4">Sulfotransferase domain-containing protein</fullName>
    </recommendedName>
</protein>